<dbReference type="GO" id="GO:0016779">
    <property type="term" value="F:nucleotidyltransferase activity"/>
    <property type="evidence" value="ECO:0007669"/>
    <property type="project" value="UniProtKB-KW"/>
</dbReference>
<evidence type="ECO:0000256" key="10">
    <source>
        <dbReference type="SAM" id="MobiDB-lite"/>
    </source>
</evidence>
<dbReference type="GO" id="GO:0016787">
    <property type="term" value="F:hydrolase activity"/>
    <property type="evidence" value="ECO:0007669"/>
    <property type="project" value="UniProtKB-KW"/>
</dbReference>
<evidence type="ECO:0000256" key="7">
    <source>
        <dbReference type="ARBA" id="ARBA00022908"/>
    </source>
</evidence>
<keyword evidence="8" id="KW-0238">DNA-binding</keyword>
<dbReference type="PANTHER" id="PTHR37984">
    <property type="entry name" value="PROTEIN CBG26694"/>
    <property type="match status" value="1"/>
</dbReference>
<evidence type="ECO:0000256" key="5">
    <source>
        <dbReference type="ARBA" id="ARBA00022759"/>
    </source>
</evidence>
<evidence type="ECO:0000259" key="11">
    <source>
        <dbReference type="PROSITE" id="PS50994"/>
    </source>
</evidence>
<evidence type="ECO:0000256" key="1">
    <source>
        <dbReference type="ARBA" id="ARBA00022679"/>
    </source>
</evidence>
<dbReference type="SUPFAM" id="SSF53098">
    <property type="entry name" value="Ribonuclease H-like"/>
    <property type="match status" value="1"/>
</dbReference>
<dbReference type="EMBL" id="CACVKT020008080">
    <property type="protein sequence ID" value="CAC5412668.1"/>
    <property type="molecule type" value="Genomic_DNA"/>
</dbReference>
<keyword evidence="7" id="KW-0229">DNA integration</keyword>
<feature type="region of interest" description="Disordered" evidence="10">
    <location>
        <begin position="211"/>
        <end position="241"/>
    </location>
</feature>
<keyword evidence="1" id="KW-0808">Transferase</keyword>
<dbReference type="OrthoDB" id="439267at2759"/>
<dbReference type="InterPro" id="IPR036397">
    <property type="entry name" value="RNaseH_sf"/>
</dbReference>
<dbReference type="PROSITE" id="PS50994">
    <property type="entry name" value="INTEGRASE"/>
    <property type="match status" value="1"/>
</dbReference>
<evidence type="ECO:0000259" key="12">
    <source>
        <dbReference type="PROSITE" id="PS51027"/>
    </source>
</evidence>
<keyword evidence="2" id="KW-0548">Nucleotidyltransferase</keyword>
<dbReference type="GO" id="GO:0015074">
    <property type="term" value="P:DNA integration"/>
    <property type="evidence" value="ECO:0007669"/>
    <property type="project" value="UniProtKB-KW"/>
</dbReference>
<dbReference type="InterPro" id="IPR012337">
    <property type="entry name" value="RNaseH-like_sf"/>
</dbReference>
<dbReference type="GO" id="GO:0003677">
    <property type="term" value="F:DNA binding"/>
    <property type="evidence" value="ECO:0007669"/>
    <property type="project" value="UniProtKB-KW"/>
</dbReference>
<reference evidence="13 14" key="1">
    <citation type="submission" date="2020-06" db="EMBL/GenBank/DDBJ databases">
        <authorList>
            <person name="Li R."/>
            <person name="Bekaert M."/>
        </authorList>
    </citation>
    <scope>NUCLEOTIDE SEQUENCE [LARGE SCALE GENOMIC DNA]</scope>
    <source>
        <strain evidence="14">wild</strain>
    </source>
</reference>
<protein>
    <submittedName>
        <fullName evidence="13">Uncharacterized protein</fullName>
    </submittedName>
</protein>
<evidence type="ECO:0000313" key="13">
    <source>
        <dbReference type="EMBL" id="CAC5412668.1"/>
    </source>
</evidence>
<evidence type="ECO:0000256" key="9">
    <source>
        <dbReference type="PROSITE-ProRule" id="PRU00506"/>
    </source>
</evidence>
<evidence type="ECO:0000256" key="6">
    <source>
        <dbReference type="ARBA" id="ARBA00022801"/>
    </source>
</evidence>
<evidence type="ECO:0000256" key="2">
    <source>
        <dbReference type="ARBA" id="ARBA00022695"/>
    </source>
</evidence>
<dbReference type="PROSITE" id="PS51027">
    <property type="entry name" value="INTEGRASE_DBD"/>
    <property type="match status" value="1"/>
</dbReference>
<keyword evidence="6" id="KW-0378">Hydrolase</keyword>
<dbReference type="AlphaFoldDB" id="A0A6J8DY41"/>
<keyword evidence="5" id="KW-0255">Endonuclease</keyword>
<evidence type="ECO:0000313" key="14">
    <source>
        <dbReference type="Proteomes" id="UP000507470"/>
    </source>
</evidence>
<evidence type="ECO:0000256" key="3">
    <source>
        <dbReference type="ARBA" id="ARBA00022722"/>
    </source>
</evidence>
<feature type="compositionally biased region" description="Basic residues" evidence="10">
    <location>
        <begin position="211"/>
        <end position="220"/>
    </location>
</feature>
<keyword evidence="3" id="KW-0540">Nuclease</keyword>
<organism evidence="13 14">
    <name type="scientific">Mytilus coruscus</name>
    <name type="common">Sea mussel</name>
    <dbReference type="NCBI Taxonomy" id="42192"/>
    <lineage>
        <taxon>Eukaryota</taxon>
        <taxon>Metazoa</taxon>
        <taxon>Spiralia</taxon>
        <taxon>Lophotrochozoa</taxon>
        <taxon>Mollusca</taxon>
        <taxon>Bivalvia</taxon>
        <taxon>Autobranchia</taxon>
        <taxon>Pteriomorphia</taxon>
        <taxon>Mytilida</taxon>
        <taxon>Mytiloidea</taxon>
        <taxon>Mytilidae</taxon>
        <taxon>Mytilinae</taxon>
        <taxon>Mytilus</taxon>
    </lineage>
</organism>
<evidence type="ECO:0000256" key="4">
    <source>
        <dbReference type="ARBA" id="ARBA00022723"/>
    </source>
</evidence>
<accession>A0A6J8DY41</accession>
<evidence type="ECO:0000256" key="8">
    <source>
        <dbReference type="ARBA" id="ARBA00023125"/>
    </source>
</evidence>
<dbReference type="GO" id="GO:0046872">
    <property type="term" value="F:metal ion binding"/>
    <property type="evidence" value="ECO:0007669"/>
    <property type="project" value="UniProtKB-KW"/>
</dbReference>
<feature type="domain" description="Integrase catalytic" evidence="11">
    <location>
        <begin position="503"/>
        <end position="665"/>
    </location>
</feature>
<dbReference type="GO" id="GO:0004519">
    <property type="term" value="F:endonuclease activity"/>
    <property type="evidence" value="ECO:0007669"/>
    <property type="project" value="UniProtKB-KW"/>
</dbReference>
<feature type="DNA-binding region" description="Integrase-type" evidence="9">
    <location>
        <begin position="721"/>
        <end position="769"/>
    </location>
</feature>
<name>A0A6J8DY41_MYTCO</name>
<dbReference type="Gene3D" id="3.30.420.10">
    <property type="entry name" value="Ribonuclease H-like superfamily/Ribonuclease H"/>
    <property type="match status" value="1"/>
</dbReference>
<sequence>MRKSKSYELYKQELIAWSEITDLDKKKGGISVAFTLPEDDESKIREKVFDQIDLEDLKNDTGFTTLVEFLGKQLAKDDLADSLEKFEDFEDFTRPEGQSIHEYVANFDSKYRKIEKKNMKLPSETLAFKLLRKANITKEKKMLVLTGMNYENKLTLYEEAKRSLKKFKGEGGQVKDTGQSIKIEPTFVAENEEALWAAGYVKRDNSYSYKRGGRYSKGGRRGQGLQSSQRGAKNLNPTGPDGKPLTCRSCGSYRHLVAKCPDSSENLSKVNITEEGEHAVLFTGYQKQDIKQLRNDARDCAVLDSACRSTVCGKTWLNSYNSSLNEEDRKKVVNRSGHKLFKFGGGTRLKSVGEYDLPICMVGEQVKLKTDVVESDIPLLLSRSAMKKAGVKIDLENDTSIIMGKEVSLNLTSSGHYCIPIDKTETLKVEEVNAVRLDELNVEKRISALLKLHRQFAHPPKKRLVALVKDAGIWKEEYNEDLSEIQSKCELYKMYAVTPPRPIVSMPMAKQFNEKVTIDLKQYKDRWILHLIDMWSRYTVSFFINRKKPTNVIEALMENWVGIFGVMGALILSSSDKMREVATILNVKVCTTAGMSPYQNGLCERVHAITDIMLIKLEAENKNVESGTLLSWANMARNSLQMWNGFSSHQLVCGKNPNLPNLMQAQLPALEGTTSSEAFVKHLNTLHETRKAYIQTEADERIRSALRSKVTAAEQVYENGDMVFYKREGKERWLGPGKVVFQDGKVVFVRHGGVFVRVSPNRLCKINTNLGENTEQDNIALKNSDTIIGKKLKELTIAQKKSLDIIAETVTSAQEDLSHEAT</sequence>
<keyword evidence="4" id="KW-0479">Metal-binding</keyword>
<gene>
    <name evidence="13" type="ORF">MCOR_45657</name>
</gene>
<proteinExistence type="predicted"/>
<dbReference type="InterPro" id="IPR001037">
    <property type="entry name" value="Integrase_C_retrovir"/>
</dbReference>
<keyword evidence="14" id="KW-1185">Reference proteome</keyword>
<dbReference type="Proteomes" id="UP000507470">
    <property type="component" value="Unassembled WGS sequence"/>
</dbReference>
<dbReference type="InterPro" id="IPR001584">
    <property type="entry name" value="Integrase_cat-core"/>
</dbReference>
<dbReference type="PANTHER" id="PTHR37984:SF5">
    <property type="entry name" value="PROTEIN NYNRIN-LIKE"/>
    <property type="match status" value="1"/>
</dbReference>
<dbReference type="InterPro" id="IPR050951">
    <property type="entry name" value="Retrovirus_Pol_polyprotein"/>
</dbReference>
<feature type="domain" description="Integrase-type" evidence="12">
    <location>
        <begin position="721"/>
        <end position="769"/>
    </location>
</feature>